<sequence length="165" mass="18672">MNGKIRSCTYGNVNDPDMELRVDITDPLNSIYDIFDRSVSILIQYFPNNKIAEGSDSGISSGREKSASRKNSGYMGSVSTIVDERGEMRERKKNFFGRTSGIGKIPKRKDTTFKIRMRRNSGIKNSNSDILSEKFLFLCVRTPVVNGLFYPFHEGKAFVFSLLYA</sequence>
<accession>D4M6S5</accession>
<evidence type="ECO:0000313" key="3">
    <source>
        <dbReference type="Proteomes" id="UP000008956"/>
    </source>
</evidence>
<organism evidence="2 3">
    <name type="scientific">[Ruminococcus] torques L2-14</name>
    <dbReference type="NCBI Taxonomy" id="657313"/>
    <lineage>
        <taxon>Bacteria</taxon>
        <taxon>Bacillati</taxon>
        <taxon>Bacillota</taxon>
        <taxon>Clostridia</taxon>
        <taxon>Lachnospirales</taxon>
        <taxon>Lachnospiraceae</taxon>
        <taxon>Mediterraneibacter</taxon>
    </lineage>
</organism>
<dbReference type="AlphaFoldDB" id="D4M6S5"/>
<dbReference type="KEGG" id="rto:RTO_24560"/>
<reference evidence="2 3" key="1">
    <citation type="submission" date="2010-03" db="EMBL/GenBank/DDBJ databases">
        <title>The genome sequence of Ruminococcus torques L2-14.</title>
        <authorList>
            <consortium name="metaHIT consortium -- http://www.metahit.eu/"/>
            <person name="Pajon A."/>
            <person name="Turner K."/>
            <person name="Parkhill J."/>
            <person name="Duncan S."/>
            <person name="Flint H."/>
        </authorList>
    </citation>
    <scope>NUCLEOTIDE SEQUENCE [LARGE SCALE GENOMIC DNA]</scope>
    <source>
        <strain evidence="2 3">L2-14</strain>
    </source>
</reference>
<proteinExistence type="predicted"/>
<evidence type="ECO:0000313" key="2">
    <source>
        <dbReference type="EMBL" id="CBL26937.1"/>
    </source>
</evidence>
<reference evidence="2 3" key="2">
    <citation type="submission" date="2010-03" db="EMBL/GenBank/DDBJ databases">
        <authorList>
            <person name="Pajon A."/>
        </authorList>
    </citation>
    <scope>NUCLEOTIDE SEQUENCE [LARGE SCALE GENOMIC DNA]</scope>
    <source>
        <strain evidence="2 3">L2-14</strain>
    </source>
</reference>
<dbReference type="EMBL" id="FP929055">
    <property type="protein sequence ID" value="CBL26937.1"/>
    <property type="molecule type" value="Genomic_DNA"/>
</dbReference>
<name>D4M6S5_9FIRM</name>
<gene>
    <name evidence="2" type="ORF">RTO_24560</name>
</gene>
<dbReference type="HOGENOM" id="CLU_1609593_0_0_9"/>
<evidence type="ECO:0000256" key="1">
    <source>
        <dbReference type="SAM" id="MobiDB-lite"/>
    </source>
</evidence>
<feature type="region of interest" description="Disordered" evidence="1">
    <location>
        <begin position="54"/>
        <end position="74"/>
    </location>
</feature>
<protein>
    <submittedName>
        <fullName evidence="2">Uncharacterized protein</fullName>
    </submittedName>
</protein>
<dbReference type="Proteomes" id="UP000008956">
    <property type="component" value="Chromosome"/>
</dbReference>